<reference evidence="2" key="1">
    <citation type="journal article" date="2020" name="Stud. Mycol.">
        <title>101 Dothideomycetes genomes: a test case for predicting lifestyles and emergence of pathogens.</title>
        <authorList>
            <person name="Haridas S."/>
            <person name="Albert R."/>
            <person name="Binder M."/>
            <person name="Bloem J."/>
            <person name="Labutti K."/>
            <person name="Salamov A."/>
            <person name="Andreopoulos B."/>
            <person name="Baker S."/>
            <person name="Barry K."/>
            <person name="Bills G."/>
            <person name="Bluhm B."/>
            <person name="Cannon C."/>
            <person name="Castanera R."/>
            <person name="Culley D."/>
            <person name="Daum C."/>
            <person name="Ezra D."/>
            <person name="Gonzalez J."/>
            <person name="Henrissat B."/>
            <person name="Kuo A."/>
            <person name="Liang C."/>
            <person name="Lipzen A."/>
            <person name="Lutzoni F."/>
            <person name="Magnuson J."/>
            <person name="Mondo S."/>
            <person name="Nolan M."/>
            <person name="Ohm R."/>
            <person name="Pangilinan J."/>
            <person name="Park H.-J."/>
            <person name="Ramirez L."/>
            <person name="Alfaro M."/>
            <person name="Sun H."/>
            <person name="Tritt A."/>
            <person name="Yoshinaga Y."/>
            <person name="Zwiers L.-H."/>
            <person name="Turgeon B."/>
            <person name="Goodwin S."/>
            <person name="Spatafora J."/>
            <person name="Crous P."/>
            <person name="Grigoriev I."/>
        </authorList>
    </citation>
    <scope>NUCLEOTIDE SEQUENCE</scope>
    <source>
        <strain evidence="2">CBS 262.69</strain>
    </source>
</reference>
<protein>
    <submittedName>
        <fullName evidence="2">Uncharacterized protein</fullName>
    </submittedName>
</protein>
<name>A0A6G1HX48_9PEZI</name>
<dbReference type="EMBL" id="ML996694">
    <property type="protein sequence ID" value="KAF2400633.1"/>
    <property type="molecule type" value="Genomic_DNA"/>
</dbReference>
<evidence type="ECO:0000313" key="2">
    <source>
        <dbReference type="EMBL" id="KAF2400633.1"/>
    </source>
</evidence>
<feature type="region of interest" description="Disordered" evidence="1">
    <location>
        <begin position="24"/>
        <end position="52"/>
    </location>
</feature>
<feature type="region of interest" description="Disordered" evidence="1">
    <location>
        <begin position="149"/>
        <end position="173"/>
    </location>
</feature>
<organism evidence="2 3">
    <name type="scientific">Trichodelitschia bisporula</name>
    <dbReference type="NCBI Taxonomy" id="703511"/>
    <lineage>
        <taxon>Eukaryota</taxon>
        <taxon>Fungi</taxon>
        <taxon>Dikarya</taxon>
        <taxon>Ascomycota</taxon>
        <taxon>Pezizomycotina</taxon>
        <taxon>Dothideomycetes</taxon>
        <taxon>Dothideomycetes incertae sedis</taxon>
        <taxon>Phaeotrichales</taxon>
        <taxon>Phaeotrichaceae</taxon>
        <taxon>Trichodelitschia</taxon>
    </lineage>
</organism>
<dbReference type="Proteomes" id="UP000799640">
    <property type="component" value="Unassembled WGS sequence"/>
</dbReference>
<evidence type="ECO:0000313" key="3">
    <source>
        <dbReference type="Proteomes" id="UP000799640"/>
    </source>
</evidence>
<accession>A0A6G1HX48</accession>
<feature type="compositionally biased region" description="Acidic residues" evidence="1">
    <location>
        <begin position="149"/>
        <end position="170"/>
    </location>
</feature>
<dbReference type="AlphaFoldDB" id="A0A6G1HX48"/>
<gene>
    <name evidence="2" type="ORF">EJ06DRAFT_548631</name>
</gene>
<proteinExistence type="predicted"/>
<keyword evidence="3" id="KW-1185">Reference proteome</keyword>
<sequence>MAIKTTSKPANEGIVVRADNPVLGIEPQALQQPKPAPDTNSPSAFDFGKAAKPRNLPRFGRKMLTLTWRVPPALRSATRKLDVPGLLVIFEGPGCHMEWGDAAEQEQEDEMSPQLEPVPVKEADNQLPPALARHPHPIPGFAEFKEYEEIEDEDTEEGDSKEEEEEQFKEDEDRNRSFSAFVVQLTKITKKVRGWHLNKIEGKSEAAKVVSDAEIERELESVSSGDFAAMWRKISNDQVAKTCTDAAIISKVEKALSTDNT</sequence>
<evidence type="ECO:0000256" key="1">
    <source>
        <dbReference type="SAM" id="MobiDB-lite"/>
    </source>
</evidence>